<gene>
    <name evidence="2" type="ORF">A2961_00395</name>
</gene>
<name>A0A1F8BLU2_9BACT</name>
<protein>
    <submittedName>
        <fullName evidence="2">Uncharacterized protein</fullName>
    </submittedName>
</protein>
<dbReference type="EMBL" id="MGHF01000008">
    <property type="protein sequence ID" value="OGM64238.1"/>
    <property type="molecule type" value="Genomic_DNA"/>
</dbReference>
<feature type="transmembrane region" description="Helical" evidence="1">
    <location>
        <begin position="12"/>
        <end position="30"/>
    </location>
</feature>
<reference evidence="2 3" key="1">
    <citation type="journal article" date="2016" name="Nat. Commun.">
        <title>Thousands of microbial genomes shed light on interconnected biogeochemical processes in an aquifer system.</title>
        <authorList>
            <person name="Anantharaman K."/>
            <person name="Brown C.T."/>
            <person name="Hug L.A."/>
            <person name="Sharon I."/>
            <person name="Castelle C.J."/>
            <person name="Probst A.J."/>
            <person name="Thomas B.C."/>
            <person name="Singh A."/>
            <person name="Wilkins M.J."/>
            <person name="Karaoz U."/>
            <person name="Brodie E.L."/>
            <person name="Williams K.H."/>
            <person name="Hubbard S.S."/>
            <person name="Banfield J.F."/>
        </authorList>
    </citation>
    <scope>NUCLEOTIDE SEQUENCE [LARGE SCALE GENOMIC DNA]</scope>
</reference>
<keyword evidence="1" id="KW-0812">Transmembrane</keyword>
<accession>A0A1F8BLU2</accession>
<keyword evidence="1" id="KW-0472">Membrane</keyword>
<comment type="caution">
    <text evidence="2">The sequence shown here is derived from an EMBL/GenBank/DDBJ whole genome shotgun (WGS) entry which is preliminary data.</text>
</comment>
<keyword evidence="1" id="KW-1133">Transmembrane helix</keyword>
<proteinExistence type="predicted"/>
<evidence type="ECO:0000256" key="1">
    <source>
        <dbReference type="SAM" id="Phobius"/>
    </source>
</evidence>
<dbReference type="Proteomes" id="UP000177082">
    <property type="component" value="Unassembled WGS sequence"/>
</dbReference>
<feature type="transmembrane region" description="Helical" evidence="1">
    <location>
        <begin position="36"/>
        <end position="52"/>
    </location>
</feature>
<sequence length="86" mass="9768">MRKFAKHLPHYFSLFGLLLAGILGFAIFSYDRIFQIYTAVAVASAYIVWGAFHHALHKDLYLEVIIEYVVISSLGLIIVLSLILRV</sequence>
<evidence type="ECO:0000313" key="3">
    <source>
        <dbReference type="Proteomes" id="UP000177082"/>
    </source>
</evidence>
<evidence type="ECO:0000313" key="2">
    <source>
        <dbReference type="EMBL" id="OGM64238.1"/>
    </source>
</evidence>
<dbReference type="STRING" id="1802519.A2961_00395"/>
<organism evidence="2 3">
    <name type="scientific">Candidatus Woesebacteria bacterium RIFCSPLOWO2_01_FULL_39_21</name>
    <dbReference type="NCBI Taxonomy" id="1802519"/>
    <lineage>
        <taxon>Bacteria</taxon>
        <taxon>Candidatus Woeseibacteriota</taxon>
    </lineage>
</organism>
<feature type="transmembrane region" description="Helical" evidence="1">
    <location>
        <begin position="64"/>
        <end position="84"/>
    </location>
</feature>
<dbReference type="AlphaFoldDB" id="A0A1F8BLU2"/>